<dbReference type="PANTHER" id="PTHR43364:SF6">
    <property type="entry name" value="OXIDOREDUCTASE-RELATED"/>
    <property type="match status" value="1"/>
</dbReference>
<dbReference type="EMBL" id="QUNO01000031">
    <property type="protein sequence ID" value="REH26965.1"/>
    <property type="molecule type" value="Genomic_DNA"/>
</dbReference>
<organism evidence="2 3">
    <name type="scientific">Kutzneria buriramensis</name>
    <dbReference type="NCBI Taxonomy" id="1045776"/>
    <lineage>
        <taxon>Bacteria</taxon>
        <taxon>Bacillati</taxon>
        <taxon>Actinomycetota</taxon>
        <taxon>Actinomycetes</taxon>
        <taxon>Pseudonocardiales</taxon>
        <taxon>Pseudonocardiaceae</taxon>
        <taxon>Kutzneria</taxon>
    </lineage>
</organism>
<dbReference type="RefSeq" id="WP_116181803.1">
    <property type="nucleotide sequence ID" value="NZ_CP144375.1"/>
</dbReference>
<dbReference type="Pfam" id="PF00248">
    <property type="entry name" value="Aldo_ket_red"/>
    <property type="match status" value="1"/>
</dbReference>
<reference evidence="2 3" key="1">
    <citation type="submission" date="2018-08" db="EMBL/GenBank/DDBJ databases">
        <title>Genomic Encyclopedia of Archaeal and Bacterial Type Strains, Phase II (KMG-II): from individual species to whole genera.</title>
        <authorList>
            <person name="Goeker M."/>
        </authorList>
    </citation>
    <scope>NUCLEOTIDE SEQUENCE [LARGE SCALE GENOMIC DNA]</scope>
    <source>
        <strain evidence="2 3">DSM 45791</strain>
    </source>
</reference>
<dbReference type="Gene3D" id="3.20.20.100">
    <property type="entry name" value="NADP-dependent oxidoreductase domain"/>
    <property type="match status" value="1"/>
</dbReference>
<dbReference type="AlphaFoldDB" id="A0A3E0GVA3"/>
<protein>
    <submittedName>
        <fullName evidence="2">Aryl-alcohol dehydrogenase-like predicted oxidoreductase</fullName>
    </submittedName>
</protein>
<dbReference type="SUPFAM" id="SSF51430">
    <property type="entry name" value="NAD(P)-linked oxidoreductase"/>
    <property type="match status" value="1"/>
</dbReference>
<evidence type="ECO:0000313" key="3">
    <source>
        <dbReference type="Proteomes" id="UP000256269"/>
    </source>
</evidence>
<dbReference type="PANTHER" id="PTHR43364">
    <property type="entry name" value="NADH-SPECIFIC METHYLGLYOXAL REDUCTASE-RELATED"/>
    <property type="match status" value="1"/>
</dbReference>
<evidence type="ECO:0000313" key="2">
    <source>
        <dbReference type="EMBL" id="REH26965.1"/>
    </source>
</evidence>
<dbReference type="GO" id="GO:0005829">
    <property type="term" value="C:cytosol"/>
    <property type="evidence" value="ECO:0007669"/>
    <property type="project" value="TreeGrafter"/>
</dbReference>
<name>A0A3E0GVA3_9PSEU</name>
<proteinExistence type="predicted"/>
<evidence type="ECO:0000259" key="1">
    <source>
        <dbReference type="Pfam" id="PF00248"/>
    </source>
</evidence>
<dbReference type="InterPro" id="IPR050523">
    <property type="entry name" value="AKR_Detox_Biosynth"/>
</dbReference>
<dbReference type="InterPro" id="IPR023210">
    <property type="entry name" value="NADP_OxRdtase_dom"/>
</dbReference>
<gene>
    <name evidence="2" type="ORF">BCF44_13120</name>
</gene>
<comment type="caution">
    <text evidence="2">The sequence shown here is derived from an EMBL/GenBank/DDBJ whole genome shotgun (WGS) entry which is preliminary data.</text>
</comment>
<sequence>MRRQELHGNRSVSSVSELCLGTLDFGGAIDRATSFALLDTFVEAGGNFVDTANCYNSWSGTGDESELTVGEWLRGRSDQDSLVVATKVGGRPTTPGSTTEFEGLSAGAVRHAVRESLRRLGVDHLKLCYSHVRDESVGLAETLGAFEEQRQLGLLDAIGLSNHSATDVCAARELAKSNGWAPAGCVQQRHSYLQPMPGTSFGPQIPLDRELADYAASESNLLVLGYSPLLSGAYARPDRPLLPHYLHAGTPPRLLTLSRVAHQLGATLNQVVLAWMLHSTPSVVPVIGVSSLDQLNECIEAVHILLDHDHMRELAVGDMERASHPA</sequence>
<dbReference type="OrthoDB" id="9768793at2"/>
<dbReference type="Proteomes" id="UP000256269">
    <property type="component" value="Unassembled WGS sequence"/>
</dbReference>
<keyword evidence="3" id="KW-1185">Reference proteome</keyword>
<dbReference type="InterPro" id="IPR036812">
    <property type="entry name" value="NAD(P)_OxRdtase_dom_sf"/>
</dbReference>
<feature type="domain" description="NADP-dependent oxidoreductase" evidence="1">
    <location>
        <begin position="17"/>
        <end position="314"/>
    </location>
</feature>
<accession>A0A3E0GVA3</accession>